<proteinExistence type="predicted"/>
<keyword evidence="1" id="KW-1185">Reference proteome</keyword>
<protein>
    <submittedName>
        <fullName evidence="2">SCP domain-containing protein</fullName>
    </submittedName>
</protein>
<reference evidence="2" key="1">
    <citation type="submission" date="2016-11" db="UniProtKB">
        <authorList>
            <consortium name="WormBaseParasite"/>
        </authorList>
    </citation>
    <scope>IDENTIFICATION</scope>
</reference>
<dbReference type="AlphaFoldDB" id="A0A1I8A9G2"/>
<dbReference type="Proteomes" id="UP000095287">
    <property type="component" value="Unplaced"/>
</dbReference>
<name>A0A1I8A9G2_9BILA</name>
<dbReference type="WBParaSite" id="L893_g34028.t1">
    <property type="protein sequence ID" value="L893_g34028.t1"/>
    <property type="gene ID" value="L893_g34028"/>
</dbReference>
<organism evidence="1 2">
    <name type="scientific">Steinernema glaseri</name>
    <dbReference type="NCBI Taxonomy" id="37863"/>
    <lineage>
        <taxon>Eukaryota</taxon>
        <taxon>Metazoa</taxon>
        <taxon>Ecdysozoa</taxon>
        <taxon>Nematoda</taxon>
        <taxon>Chromadorea</taxon>
        <taxon>Rhabditida</taxon>
        <taxon>Tylenchina</taxon>
        <taxon>Panagrolaimomorpha</taxon>
        <taxon>Strongyloidoidea</taxon>
        <taxon>Steinernematidae</taxon>
        <taxon>Steinernema</taxon>
    </lineage>
</organism>
<evidence type="ECO:0000313" key="2">
    <source>
        <dbReference type="WBParaSite" id="L893_g34028.t1"/>
    </source>
</evidence>
<accession>A0A1I8A9G2</accession>
<evidence type="ECO:0000313" key="1">
    <source>
        <dbReference type="Proteomes" id="UP000095287"/>
    </source>
</evidence>
<sequence length="70" mass="8097">MIAESPLSLINYNVHAARSELDSVKREYAKNRDYLQCTAAEIQWKNRYDRNILGDRGSSARRGYIVAIHQ</sequence>